<evidence type="ECO:0000313" key="3">
    <source>
        <dbReference type="Proteomes" id="UP000515860"/>
    </source>
</evidence>
<dbReference type="KEGG" id="whj:H9Q79_06505"/>
<dbReference type="GO" id="GO:0006779">
    <property type="term" value="P:porphyrin-containing compound biosynthetic process"/>
    <property type="evidence" value="ECO:0007669"/>
    <property type="project" value="InterPro"/>
</dbReference>
<reference evidence="2 3" key="1">
    <citation type="submission" date="2020-08" db="EMBL/GenBank/DDBJ databases">
        <authorList>
            <person name="Liu C."/>
            <person name="Sun Q."/>
        </authorList>
    </citation>
    <scope>NUCLEOTIDE SEQUENCE [LARGE SCALE GENOMIC DNA]</scope>
    <source>
        <strain evidence="2 3">NSJ-29</strain>
    </source>
</reference>
<accession>A0A7G9GGJ5</accession>
<dbReference type="EMBL" id="CP060635">
    <property type="protein sequence ID" value="QNM09927.1"/>
    <property type="molecule type" value="Genomic_DNA"/>
</dbReference>
<gene>
    <name evidence="2" type="ORF">H9Q79_06505</name>
</gene>
<dbReference type="InterPro" id="IPR038071">
    <property type="entry name" value="UROD/MetE-like_sf"/>
</dbReference>
<dbReference type="Pfam" id="PF01208">
    <property type="entry name" value="URO-D"/>
    <property type="match status" value="1"/>
</dbReference>
<dbReference type="AlphaFoldDB" id="A0A7G9GGJ5"/>
<feature type="domain" description="Uroporphyrinogen decarboxylase (URO-D)" evidence="1">
    <location>
        <begin position="54"/>
        <end position="324"/>
    </location>
</feature>
<organism evidence="2 3">
    <name type="scientific">Wansuia hejianensis</name>
    <dbReference type="NCBI Taxonomy" id="2763667"/>
    <lineage>
        <taxon>Bacteria</taxon>
        <taxon>Bacillati</taxon>
        <taxon>Bacillota</taxon>
        <taxon>Clostridia</taxon>
        <taxon>Lachnospirales</taxon>
        <taxon>Lachnospiraceae</taxon>
        <taxon>Wansuia</taxon>
    </lineage>
</organism>
<protein>
    <submittedName>
        <fullName evidence="2">Uroporphyrinogen decarboxylase (URO-D)</fullName>
    </submittedName>
</protein>
<dbReference type="Proteomes" id="UP000515860">
    <property type="component" value="Chromosome"/>
</dbReference>
<dbReference type="RefSeq" id="WP_249329466.1">
    <property type="nucleotide sequence ID" value="NZ_CP060635.1"/>
</dbReference>
<dbReference type="InterPro" id="IPR000257">
    <property type="entry name" value="Uroporphyrinogen_deCOase"/>
</dbReference>
<evidence type="ECO:0000259" key="1">
    <source>
        <dbReference type="Pfam" id="PF01208"/>
    </source>
</evidence>
<dbReference type="PANTHER" id="PTHR47099:SF1">
    <property type="entry name" value="METHYLCOBAMIDE:COM METHYLTRANSFERASE MTBA"/>
    <property type="match status" value="1"/>
</dbReference>
<dbReference type="SUPFAM" id="SSF51726">
    <property type="entry name" value="UROD/MetE-like"/>
    <property type="match status" value="1"/>
</dbReference>
<proteinExistence type="predicted"/>
<sequence>MLTARENYMELVKGGKPERLVNGYEPFEFVINEPLLNKYYFSCYIEGQDTKNPFGVTIRWKKGEHAGMPYVTDETKVIKDVTEWRKDFIKQDLQFPDEAWKAAQEACAAVNRKEKLATGLMVTGLFESSHFLMGFEDTLMNFLMEPEATGELLDALLDWKMEYAKELMDHLDLDAILFHDDLGAKDKLFFSKEVFDEFFKPRYEKLFGYITSRGVQVILHADSYCEPLVEDFVDMHITTWQGALRTNNFKSIQERVKGKLICMGGIDSIIDREDWQEEEVRAEVRRAIAEGEPYGAFIPCITYGLPESIFPGVLECIMDEVNRYNEEQMKK</sequence>
<name>A0A7G9GGJ5_9FIRM</name>
<dbReference type="PANTHER" id="PTHR47099">
    <property type="entry name" value="METHYLCOBAMIDE:COM METHYLTRANSFERASE MTBA"/>
    <property type="match status" value="1"/>
</dbReference>
<dbReference type="GO" id="GO:0004853">
    <property type="term" value="F:uroporphyrinogen decarboxylase activity"/>
    <property type="evidence" value="ECO:0007669"/>
    <property type="project" value="InterPro"/>
</dbReference>
<dbReference type="Gene3D" id="3.20.20.210">
    <property type="match status" value="1"/>
</dbReference>
<dbReference type="InterPro" id="IPR052024">
    <property type="entry name" value="Methanogen_methyltrans"/>
</dbReference>
<evidence type="ECO:0000313" key="2">
    <source>
        <dbReference type="EMBL" id="QNM09927.1"/>
    </source>
</evidence>
<keyword evidence="3" id="KW-1185">Reference proteome</keyword>